<dbReference type="AlphaFoldDB" id="A0A9D3ZQR2"/>
<reference evidence="2 3" key="1">
    <citation type="journal article" date="2021" name="Plant Biotechnol. J.">
        <title>Multi-omics assisted identification of the key and species-specific regulatory components of drought-tolerant mechanisms in Gossypium stocksii.</title>
        <authorList>
            <person name="Yu D."/>
            <person name="Ke L."/>
            <person name="Zhang D."/>
            <person name="Wu Y."/>
            <person name="Sun Y."/>
            <person name="Mei J."/>
            <person name="Sun J."/>
            <person name="Sun Y."/>
        </authorList>
    </citation>
    <scope>NUCLEOTIDE SEQUENCE [LARGE SCALE GENOMIC DNA]</scope>
    <source>
        <strain evidence="3">cv. E1</strain>
        <tissue evidence="2">Leaf</tissue>
    </source>
</reference>
<comment type="caution">
    <text evidence="2">The sequence shown here is derived from an EMBL/GenBank/DDBJ whole genome shotgun (WGS) entry which is preliminary data.</text>
</comment>
<sequence length="77" mass="8606">GLVSPYRPYGRPIVDQNNTCDPSKNSRIMGHMPMWLARGGPHGHTHTITRPCVRQTCSRVSHTANHTANHMARHTPV</sequence>
<feature type="compositionally biased region" description="Polar residues" evidence="1">
    <location>
        <begin position="15"/>
        <end position="26"/>
    </location>
</feature>
<evidence type="ECO:0000256" key="1">
    <source>
        <dbReference type="SAM" id="MobiDB-lite"/>
    </source>
</evidence>
<accession>A0A9D3ZQR2</accession>
<proteinExistence type="predicted"/>
<organism evidence="2 3">
    <name type="scientific">Gossypium stocksii</name>
    <dbReference type="NCBI Taxonomy" id="47602"/>
    <lineage>
        <taxon>Eukaryota</taxon>
        <taxon>Viridiplantae</taxon>
        <taxon>Streptophyta</taxon>
        <taxon>Embryophyta</taxon>
        <taxon>Tracheophyta</taxon>
        <taxon>Spermatophyta</taxon>
        <taxon>Magnoliopsida</taxon>
        <taxon>eudicotyledons</taxon>
        <taxon>Gunneridae</taxon>
        <taxon>Pentapetalae</taxon>
        <taxon>rosids</taxon>
        <taxon>malvids</taxon>
        <taxon>Malvales</taxon>
        <taxon>Malvaceae</taxon>
        <taxon>Malvoideae</taxon>
        <taxon>Gossypium</taxon>
    </lineage>
</organism>
<gene>
    <name evidence="2" type="ORF">J1N35_034475</name>
</gene>
<feature type="region of interest" description="Disordered" evidence="1">
    <location>
        <begin position="1"/>
        <end position="26"/>
    </location>
</feature>
<keyword evidence="3" id="KW-1185">Reference proteome</keyword>
<protein>
    <submittedName>
        <fullName evidence="2">Uncharacterized protein</fullName>
    </submittedName>
</protein>
<feature type="non-terminal residue" evidence="2">
    <location>
        <position position="1"/>
    </location>
</feature>
<dbReference type="Proteomes" id="UP000828251">
    <property type="component" value="Unassembled WGS sequence"/>
</dbReference>
<evidence type="ECO:0000313" key="3">
    <source>
        <dbReference type="Proteomes" id="UP000828251"/>
    </source>
</evidence>
<dbReference type="EMBL" id="JAIQCV010000010">
    <property type="protein sequence ID" value="KAH1056410.1"/>
    <property type="molecule type" value="Genomic_DNA"/>
</dbReference>
<evidence type="ECO:0000313" key="2">
    <source>
        <dbReference type="EMBL" id="KAH1056410.1"/>
    </source>
</evidence>
<name>A0A9D3ZQR2_9ROSI</name>